<dbReference type="InterPro" id="IPR031704">
    <property type="entry name" value="Glyco_hydro_36_N"/>
</dbReference>
<evidence type="ECO:0000256" key="3">
    <source>
        <dbReference type="ARBA" id="ARBA00012755"/>
    </source>
</evidence>
<feature type="binding site" evidence="8">
    <location>
        <begin position="477"/>
        <end position="481"/>
    </location>
    <ligand>
        <name>substrate</name>
    </ligand>
</feature>
<feature type="active site" description="Nucleophile" evidence="7">
    <location>
        <position position="479"/>
    </location>
</feature>
<feature type="binding site" evidence="8">
    <location>
        <position position="444"/>
    </location>
    <ligand>
        <name>substrate</name>
    </ligand>
</feature>
<dbReference type="InterPro" id="IPR017853">
    <property type="entry name" value="GH"/>
</dbReference>
<dbReference type="Gene3D" id="3.20.20.70">
    <property type="entry name" value="Aldolase class I"/>
    <property type="match status" value="1"/>
</dbReference>
<dbReference type="Gene3D" id="2.70.98.60">
    <property type="entry name" value="alpha-galactosidase from lactobacil brevis"/>
    <property type="match status" value="1"/>
</dbReference>
<dbReference type="PANTHER" id="PTHR43053">
    <property type="entry name" value="GLYCOSIDASE FAMILY 31"/>
    <property type="match status" value="1"/>
</dbReference>
<organism evidence="11 12">
    <name type="scientific">Salisediminibacterium beveridgei</name>
    <dbReference type="NCBI Taxonomy" id="632773"/>
    <lineage>
        <taxon>Bacteria</taxon>
        <taxon>Bacillati</taxon>
        <taxon>Bacillota</taxon>
        <taxon>Bacilli</taxon>
        <taxon>Bacillales</taxon>
        <taxon>Bacillaceae</taxon>
        <taxon>Salisediminibacterium</taxon>
    </lineage>
</organism>
<dbReference type="InterPro" id="IPR038417">
    <property type="entry name" value="Alpga-gal_N_sf"/>
</dbReference>
<keyword evidence="12" id="KW-1185">Reference proteome</keyword>
<feature type="domain" description="Glycosyl hydrolase family 36 C-terminal" evidence="9">
    <location>
        <begin position="651"/>
        <end position="739"/>
    </location>
</feature>
<evidence type="ECO:0000256" key="1">
    <source>
        <dbReference type="ARBA" id="ARBA00001255"/>
    </source>
</evidence>
<dbReference type="InterPro" id="IPR031705">
    <property type="entry name" value="Glyco_hydro_36_C"/>
</dbReference>
<comment type="catalytic activity">
    <reaction evidence="1 6">
        <text>Hydrolysis of terminal, non-reducing alpha-D-galactose residues in alpha-D-galactosides, including galactose oligosaccharides, galactomannans and galactolipids.</text>
        <dbReference type="EC" id="3.2.1.22"/>
    </reaction>
</comment>
<feature type="binding site" evidence="8">
    <location>
        <begin position="367"/>
        <end position="368"/>
    </location>
    <ligand>
        <name>substrate</name>
    </ligand>
</feature>
<feature type="binding site" evidence="8">
    <location>
        <position position="200"/>
    </location>
    <ligand>
        <name>substrate</name>
    </ligand>
</feature>
<comment type="similarity">
    <text evidence="2">Belongs to the glycosyl hydrolase 36 family.</text>
</comment>
<dbReference type="EC" id="3.2.1.22" evidence="3 6"/>
<dbReference type="InterPro" id="IPR013785">
    <property type="entry name" value="Aldolase_TIM"/>
</dbReference>
<dbReference type="Gene3D" id="2.60.40.1180">
    <property type="entry name" value="Golgi alpha-mannosidase II"/>
    <property type="match status" value="1"/>
</dbReference>
<dbReference type="KEGG" id="bbev:BBEV_2908"/>
<dbReference type="PIRSF" id="PIRSF005536">
    <property type="entry name" value="Agal"/>
    <property type="match status" value="1"/>
</dbReference>
<dbReference type="FunFam" id="3.20.20.70:FF:000118">
    <property type="entry name" value="Alpha-galactosidase"/>
    <property type="match status" value="1"/>
</dbReference>
<evidence type="ECO:0000256" key="7">
    <source>
        <dbReference type="PIRSR" id="PIRSR005536-1"/>
    </source>
</evidence>
<reference evidence="11 12" key="1">
    <citation type="submission" date="2015-08" db="EMBL/GenBank/DDBJ databases">
        <title>The complete genome sequence of Bacillus beveridgei MLTeJB.</title>
        <authorList>
            <person name="Hanson T.E."/>
            <person name="Mesa C."/>
            <person name="Basesman S.M."/>
            <person name="Oremland R.S."/>
        </authorList>
    </citation>
    <scope>NUCLEOTIDE SEQUENCE [LARGE SCALE GENOMIC DNA]</scope>
    <source>
        <strain evidence="11 12">MLTeJB</strain>
    </source>
</reference>
<dbReference type="RefSeq" id="WP_069366134.1">
    <property type="nucleotide sequence ID" value="NZ_CP012502.1"/>
</dbReference>
<dbReference type="InterPro" id="IPR000111">
    <property type="entry name" value="Glyco_hydro_27/36_CS"/>
</dbReference>
<dbReference type="InterPro" id="IPR050985">
    <property type="entry name" value="Alpha-glycosidase_related"/>
</dbReference>
<name>A0A1D7QYZ2_9BACI</name>
<accession>A0A1D7QYZ2</accession>
<dbReference type="InterPro" id="IPR002252">
    <property type="entry name" value="Glyco_hydro_36"/>
</dbReference>
<protein>
    <recommendedName>
        <fullName evidence="3 6">Alpha-galactosidase</fullName>
        <ecNumber evidence="3 6">3.2.1.22</ecNumber>
    </recommendedName>
</protein>
<sequence length="742" mass="84830">MEIHVNERTMEFHLQNNQVSYLFAVMENQQLAHYYFGPALHHEPSFQHLFRKQARAGMACVYEGDLTFSLDVIRQEYPAYGTTDFREPAYHIEAPSGSRATSFTYDSYRIIHGKPALNGLPHVYTDQDNEAATLEITLKDELLELSLILSYTIYRDRPAITRHARILNHGSTPITLDRAMSLSLDLFDADYDMVQLSGSWARERHQHTTPLRPGIQQISSTRGTSSAQQNPFLALKRPDAGEHHGEVYGFSLVYSGNFLTQVEVDQFDVARVSIGINPFDFSWHLGPGESFQTPEAVVVHSSDGLNGMSQTFHSLFRERLARGYWRDRDRPVLINNWEATYFNFDEETLLPIAKSAKELGVELFVLDDGWFGKRDDDTTSLGDWHPDTRKLPEGVTGLAEKITALGLDFGLWFEPEMVNKESELYQAHPEWVLHTPGRSMSHGRNQYVLDFSRKDVVDYIHQKMATILRSAPISYVKWDMNRYMTEIYSQALPANRQKEVPHRYILGVYDLYERLTQAFPEVLFESCASGGARFDPGMLYYAPQAWTSDNTDAVERLKIQYGTSMAYPLSTMGAHVSAVPNHQVHRETSLEMRGDVSLFGMFGYELDLSQFSESEKEQIKEQIKTYKAHRTLLREGTFYRLLSPFDSSGNETAWMVVSPDQSAALVGWYRELARPHPGFKRLLLKGLDPNRVYRIKERDQDIHGSQLMHAGLMLPDESSGSIPPTFEKTGDFVSYVYFLEGH</sequence>
<dbReference type="STRING" id="632773.BBEV_2908"/>
<feature type="binding site" evidence="8">
    <location>
        <position position="549"/>
    </location>
    <ligand>
        <name>substrate</name>
    </ligand>
</feature>
<dbReference type="EMBL" id="CP012502">
    <property type="protein sequence ID" value="AOM84233.1"/>
    <property type="molecule type" value="Genomic_DNA"/>
</dbReference>
<feature type="active site" description="Proton donor" evidence="7">
    <location>
        <position position="549"/>
    </location>
</feature>
<proteinExistence type="inferred from homology"/>
<feature type="domain" description="Glycosyl hydrolase family 36 N-terminal" evidence="10">
    <location>
        <begin position="30"/>
        <end position="285"/>
    </location>
</feature>
<dbReference type="CDD" id="cd14791">
    <property type="entry name" value="GH36"/>
    <property type="match status" value="1"/>
</dbReference>
<gene>
    <name evidence="11" type="primary">agaR</name>
    <name evidence="11" type="ORF">BBEV_2908</name>
</gene>
<evidence type="ECO:0000259" key="10">
    <source>
        <dbReference type="Pfam" id="PF16875"/>
    </source>
</evidence>
<evidence type="ECO:0000313" key="12">
    <source>
        <dbReference type="Proteomes" id="UP000094463"/>
    </source>
</evidence>
<keyword evidence="5 6" id="KW-0326">Glycosidase</keyword>
<dbReference type="Pfam" id="PF16875">
    <property type="entry name" value="Glyco_hydro_36N"/>
    <property type="match status" value="1"/>
</dbReference>
<dbReference type="AlphaFoldDB" id="A0A1D7QYZ2"/>
<dbReference type="GO" id="GO:0004557">
    <property type="term" value="F:alpha-galactosidase activity"/>
    <property type="evidence" value="ECO:0007669"/>
    <property type="project" value="UniProtKB-UniRule"/>
</dbReference>
<dbReference type="SUPFAM" id="SSF51445">
    <property type="entry name" value="(Trans)glycosidases"/>
    <property type="match status" value="1"/>
</dbReference>
<dbReference type="InterPro" id="IPR013780">
    <property type="entry name" value="Glyco_hydro_b"/>
</dbReference>
<feature type="binding site" evidence="8">
    <location>
        <position position="527"/>
    </location>
    <ligand>
        <name>substrate</name>
    </ligand>
</feature>
<evidence type="ECO:0000256" key="4">
    <source>
        <dbReference type="ARBA" id="ARBA00022801"/>
    </source>
</evidence>
<dbReference type="Pfam" id="PF16874">
    <property type="entry name" value="Glyco_hydro_36C"/>
    <property type="match status" value="1"/>
</dbReference>
<evidence type="ECO:0000256" key="5">
    <source>
        <dbReference type="ARBA" id="ARBA00023295"/>
    </source>
</evidence>
<dbReference type="PATRIC" id="fig|632773.3.peg.3043"/>
<dbReference type="Pfam" id="PF02065">
    <property type="entry name" value="Melibiase"/>
    <property type="match status" value="1"/>
</dbReference>
<dbReference type="GO" id="GO:0016052">
    <property type="term" value="P:carbohydrate catabolic process"/>
    <property type="evidence" value="ECO:0007669"/>
    <property type="project" value="InterPro"/>
</dbReference>
<evidence type="ECO:0000256" key="8">
    <source>
        <dbReference type="PIRSR" id="PIRSR005536-2"/>
    </source>
</evidence>
<keyword evidence="4 6" id="KW-0378">Hydrolase</keyword>
<evidence type="ECO:0000313" key="11">
    <source>
        <dbReference type="EMBL" id="AOM84233.1"/>
    </source>
</evidence>
<dbReference type="OrthoDB" id="9758822at2"/>
<evidence type="ECO:0000259" key="9">
    <source>
        <dbReference type="Pfam" id="PF16874"/>
    </source>
</evidence>
<dbReference type="PRINTS" id="PR00743">
    <property type="entry name" value="GLHYDRLASE36"/>
</dbReference>
<dbReference type="PROSITE" id="PS00512">
    <property type="entry name" value="ALPHA_GALACTOSIDASE"/>
    <property type="match status" value="1"/>
</dbReference>
<evidence type="ECO:0000256" key="2">
    <source>
        <dbReference type="ARBA" id="ARBA00006202"/>
    </source>
</evidence>
<dbReference type="Proteomes" id="UP000094463">
    <property type="component" value="Chromosome"/>
</dbReference>
<dbReference type="PANTHER" id="PTHR43053:SF3">
    <property type="entry name" value="ALPHA-GALACTOSIDASE C-RELATED"/>
    <property type="match status" value="1"/>
</dbReference>
<evidence type="ECO:0000256" key="6">
    <source>
        <dbReference type="PIRNR" id="PIRNR005536"/>
    </source>
</evidence>